<dbReference type="InterPro" id="IPR001789">
    <property type="entry name" value="Sig_transdc_resp-reg_receiver"/>
</dbReference>
<keyword evidence="1 6" id="KW-0597">Phosphoprotein</keyword>
<reference evidence="10" key="2">
    <citation type="journal article" date="2023" name="Syst. Appl. Microbiol.">
        <title>Govania unica gen. nov., sp. nov., a rare biosphere bacterium that represents a novel family in the class Alphaproteobacteria.</title>
        <authorList>
            <person name="Vandamme P."/>
            <person name="Peeters C."/>
            <person name="Hettiarachchi A."/>
            <person name="Cnockaert M."/>
            <person name="Carlier A."/>
        </authorList>
    </citation>
    <scope>NUCLEOTIDE SEQUENCE</scope>
    <source>
        <strain evidence="10">LMG 31809</strain>
    </source>
</reference>
<dbReference type="GO" id="GO:0005829">
    <property type="term" value="C:cytosol"/>
    <property type="evidence" value="ECO:0007669"/>
    <property type="project" value="TreeGrafter"/>
</dbReference>
<dbReference type="Gene3D" id="1.10.10.10">
    <property type="entry name" value="Winged helix-like DNA-binding domain superfamily/Winged helix DNA-binding domain"/>
    <property type="match status" value="1"/>
</dbReference>
<evidence type="ECO:0000313" key="11">
    <source>
        <dbReference type="Proteomes" id="UP001141619"/>
    </source>
</evidence>
<dbReference type="PANTHER" id="PTHR48111">
    <property type="entry name" value="REGULATOR OF RPOS"/>
    <property type="match status" value="1"/>
</dbReference>
<sequence>MRALVVEDDPDVGPDVSRALETAGFVVDLVDNGDEAWFQGDVENYDVAILDLGLPRLDGLTVLKRWRSSARSLPVLILSARGDWTEKVEGIEAGADDYLAKPFEMAELITRVKALVRRTAGHATPVLSIGKLHIDTRHMTAALDGLPLALSQLEFRLLNYLAHQRGRAVPAGEIAEHLYGADEPGDTNAIEALILRLRRKIGTGWIETRRGFGYLLTDGGA</sequence>
<evidence type="ECO:0000256" key="7">
    <source>
        <dbReference type="PROSITE-ProRule" id="PRU01091"/>
    </source>
</evidence>
<dbReference type="Gene3D" id="6.10.250.690">
    <property type="match status" value="1"/>
</dbReference>
<dbReference type="GO" id="GO:0000976">
    <property type="term" value="F:transcription cis-regulatory region binding"/>
    <property type="evidence" value="ECO:0007669"/>
    <property type="project" value="TreeGrafter"/>
</dbReference>
<keyword evidence="2" id="KW-0902">Two-component regulatory system</keyword>
<dbReference type="CDD" id="cd00383">
    <property type="entry name" value="trans_reg_C"/>
    <property type="match status" value="1"/>
</dbReference>
<dbReference type="PANTHER" id="PTHR48111:SF37">
    <property type="entry name" value="RESPONSE REGULATOR PROTEIN CARR"/>
    <property type="match status" value="1"/>
</dbReference>
<feature type="domain" description="Response regulatory" evidence="8">
    <location>
        <begin position="2"/>
        <end position="116"/>
    </location>
</feature>
<dbReference type="SUPFAM" id="SSF52172">
    <property type="entry name" value="CheY-like"/>
    <property type="match status" value="1"/>
</dbReference>
<keyword evidence="4 7" id="KW-0238">DNA-binding</keyword>
<dbReference type="InterPro" id="IPR039420">
    <property type="entry name" value="WalR-like"/>
</dbReference>
<protein>
    <submittedName>
        <fullName evidence="10">Response regulator transcription factor</fullName>
    </submittedName>
</protein>
<evidence type="ECO:0000256" key="2">
    <source>
        <dbReference type="ARBA" id="ARBA00023012"/>
    </source>
</evidence>
<dbReference type="PROSITE" id="PS51755">
    <property type="entry name" value="OMPR_PHOB"/>
    <property type="match status" value="1"/>
</dbReference>
<dbReference type="InterPro" id="IPR011006">
    <property type="entry name" value="CheY-like_superfamily"/>
</dbReference>
<dbReference type="InterPro" id="IPR001867">
    <property type="entry name" value="OmpR/PhoB-type_DNA-bd"/>
</dbReference>
<dbReference type="Gene3D" id="3.40.50.2300">
    <property type="match status" value="1"/>
</dbReference>
<keyword evidence="5" id="KW-0804">Transcription</keyword>
<dbReference type="PROSITE" id="PS50110">
    <property type="entry name" value="RESPONSE_REGULATORY"/>
    <property type="match status" value="1"/>
</dbReference>
<keyword evidence="3" id="KW-0805">Transcription regulation</keyword>
<evidence type="ECO:0000256" key="6">
    <source>
        <dbReference type="PROSITE-ProRule" id="PRU00169"/>
    </source>
</evidence>
<dbReference type="SMART" id="SM00862">
    <property type="entry name" value="Trans_reg_C"/>
    <property type="match status" value="1"/>
</dbReference>
<organism evidence="10 11">
    <name type="scientific">Govanella unica</name>
    <dbReference type="NCBI Taxonomy" id="2975056"/>
    <lineage>
        <taxon>Bacteria</taxon>
        <taxon>Pseudomonadati</taxon>
        <taxon>Pseudomonadota</taxon>
        <taxon>Alphaproteobacteria</taxon>
        <taxon>Emcibacterales</taxon>
        <taxon>Govanellaceae</taxon>
        <taxon>Govanella</taxon>
    </lineage>
</organism>
<dbReference type="AlphaFoldDB" id="A0A9X3TXQ2"/>
<dbReference type="RefSeq" id="WP_274943617.1">
    <property type="nucleotide sequence ID" value="NZ_JANWOI010000003.1"/>
</dbReference>
<gene>
    <name evidence="10" type="ORF">NYP16_08100</name>
</gene>
<feature type="domain" description="OmpR/PhoB-type" evidence="9">
    <location>
        <begin position="124"/>
        <end position="218"/>
    </location>
</feature>
<evidence type="ECO:0000256" key="4">
    <source>
        <dbReference type="ARBA" id="ARBA00023125"/>
    </source>
</evidence>
<dbReference type="Proteomes" id="UP001141619">
    <property type="component" value="Unassembled WGS sequence"/>
</dbReference>
<comment type="caution">
    <text evidence="10">The sequence shown here is derived from an EMBL/GenBank/DDBJ whole genome shotgun (WGS) entry which is preliminary data.</text>
</comment>
<keyword evidence="11" id="KW-1185">Reference proteome</keyword>
<dbReference type="EMBL" id="JANWOI010000003">
    <property type="protein sequence ID" value="MDA5193910.1"/>
    <property type="molecule type" value="Genomic_DNA"/>
</dbReference>
<dbReference type="Pfam" id="PF00072">
    <property type="entry name" value="Response_reg"/>
    <property type="match status" value="1"/>
</dbReference>
<proteinExistence type="predicted"/>
<evidence type="ECO:0000313" key="10">
    <source>
        <dbReference type="EMBL" id="MDA5193910.1"/>
    </source>
</evidence>
<reference evidence="10" key="1">
    <citation type="submission" date="2022-08" db="EMBL/GenBank/DDBJ databases">
        <authorList>
            <person name="Vandamme P."/>
            <person name="Hettiarachchi A."/>
            <person name="Peeters C."/>
            <person name="Cnockaert M."/>
            <person name="Carlier A."/>
        </authorList>
    </citation>
    <scope>NUCLEOTIDE SEQUENCE</scope>
    <source>
        <strain evidence="10">LMG 31809</strain>
    </source>
</reference>
<dbReference type="InterPro" id="IPR036388">
    <property type="entry name" value="WH-like_DNA-bd_sf"/>
</dbReference>
<evidence type="ECO:0000259" key="9">
    <source>
        <dbReference type="PROSITE" id="PS51755"/>
    </source>
</evidence>
<dbReference type="GO" id="GO:0000156">
    <property type="term" value="F:phosphorelay response regulator activity"/>
    <property type="evidence" value="ECO:0007669"/>
    <property type="project" value="TreeGrafter"/>
</dbReference>
<dbReference type="GO" id="GO:0032993">
    <property type="term" value="C:protein-DNA complex"/>
    <property type="evidence" value="ECO:0007669"/>
    <property type="project" value="TreeGrafter"/>
</dbReference>
<evidence type="ECO:0000256" key="1">
    <source>
        <dbReference type="ARBA" id="ARBA00022553"/>
    </source>
</evidence>
<evidence type="ECO:0000256" key="3">
    <source>
        <dbReference type="ARBA" id="ARBA00023015"/>
    </source>
</evidence>
<accession>A0A9X3TXQ2</accession>
<name>A0A9X3TXQ2_9PROT</name>
<feature type="modified residue" description="4-aspartylphosphate" evidence="6">
    <location>
        <position position="51"/>
    </location>
</feature>
<dbReference type="FunFam" id="3.40.50.2300:FF:000002">
    <property type="entry name" value="DNA-binding response regulator PhoP"/>
    <property type="match status" value="1"/>
</dbReference>
<dbReference type="Pfam" id="PF00486">
    <property type="entry name" value="Trans_reg_C"/>
    <property type="match status" value="1"/>
</dbReference>
<dbReference type="SMART" id="SM00448">
    <property type="entry name" value="REC"/>
    <property type="match status" value="1"/>
</dbReference>
<evidence type="ECO:0000256" key="5">
    <source>
        <dbReference type="ARBA" id="ARBA00023163"/>
    </source>
</evidence>
<evidence type="ECO:0000259" key="8">
    <source>
        <dbReference type="PROSITE" id="PS50110"/>
    </source>
</evidence>
<feature type="DNA-binding region" description="OmpR/PhoB-type" evidence="7">
    <location>
        <begin position="124"/>
        <end position="218"/>
    </location>
</feature>
<dbReference type="GO" id="GO:0006355">
    <property type="term" value="P:regulation of DNA-templated transcription"/>
    <property type="evidence" value="ECO:0007669"/>
    <property type="project" value="InterPro"/>
</dbReference>